<dbReference type="EMBL" id="CAJVPS010013318">
    <property type="protein sequence ID" value="CAG8676469.1"/>
    <property type="molecule type" value="Genomic_DNA"/>
</dbReference>
<gene>
    <name evidence="1" type="ORF">ALEPTO_LOCUS10748</name>
</gene>
<dbReference type="Gene3D" id="2.130.10.10">
    <property type="entry name" value="YVTN repeat-like/Quinoprotein amine dehydrogenase"/>
    <property type="match status" value="1"/>
</dbReference>
<organism evidence="1 2">
    <name type="scientific">Ambispora leptoticha</name>
    <dbReference type="NCBI Taxonomy" id="144679"/>
    <lineage>
        <taxon>Eukaryota</taxon>
        <taxon>Fungi</taxon>
        <taxon>Fungi incertae sedis</taxon>
        <taxon>Mucoromycota</taxon>
        <taxon>Glomeromycotina</taxon>
        <taxon>Glomeromycetes</taxon>
        <taxon>Archaeosporales</taxon>
        <taxon>Ambisporaceae</taxon>
        <taxon>Ambispora</taxon>
    </lineage>
</organism>
<protein>
    <submittedName>
        <fullName evidence="1">6109_t:CDS:1</fullName>
    </submittedName>
</protein>
<dbReference type="AlphaFoldDB" id="A0A9N9EEF6"/>
<evidence type="ECO:0000313" key="1">
    <source>
        <dbReference type="EMBL" id="CAG8676469.1"/>
    </source>
</evidence>
<accession>A0A9N9EEF6</accession>
<reference evidence="1" key="1">
    <citation type="submission" date="2021-06" db="EMBL/GenBank/DDBJ databases">
        <authorList>
            <person name="Kallberg Y."/>
            <person name="Tangrot J."/>
            <person name="Rosling A."/>
        </authorList>
    </citation>
    <scope>NUCLEOTIDE SEQUENCE</scope>
    <source>
        <strain evidence="1">FL130A</strain>
    </source>
</reference>
<evidence type="ECO:0000313" key="2">
    <source>
        <dbReference type="Proteomes" id="UP000789508"/>
    </source>
</evidence>
<dbReference type="SUPFAM" id="SSF50978">
    <property type="entry name" value="WD40 repeat-like"/>
    <property type="match status" value="1"/>
</dbReference>
<comment type="caution">
    <text evidence="1">The sequence shown here is derived from an EMBL/GenBank/DDBJ whole genome shotgun (WGS) entry which is preliminary data.</text>
</comment>
<dbReference type="InterPro" id="IPR036322">
    <property type="entry name" value="WD40_repeat_dom_sf"/>
</dbReference>
<sequence>KYTSAIRRIQWRQESKVLLLFSCGASEKLRCWKVEIRDKSIVITGDEDNVVAVAMLYTSRRGMDVYNMLDAHPSSIQGVHLINDTTFVTSLDQRLNVWKLVKKKIDS</sequence>
<dbReference type="Proteomes" id="UP000789508">
    <property type="component" value="Unassembled WGS sequence"/>
</dbReference>
<keyword evidence="2" id="KW-1185">Reference proteome</keyword>
<feature type="non-terminal residue" evidence="1">
    <location>
        <position position="107"/>
    </location>
</feature>
<dbReference type="OrthoDB" id="5594999at2759"/>
<dbReference type="InterPro" id="IPR015943">
    <property type="entry name" value="WD40/YVTN_repeat-like_dom_sf"/>
</dbReference>
<name>A0A9N9EEF6_9GLOM</name>
<proteinExistence type="predicted"/>